<proteinExistence type="inferred from homology"/>
<keyword evidence="2 8" id="KW-0378">Hydrolase</keyword>
<reference evidence="8" key="1">
    <citation type="submission" date="2015-09" db="EMBL/GenBank/DDBJ databases">
        <title>Draft Genome Sequences of Two Novel Amoeba-resistant Intranuclear Bacteria, Candidatus Berkiella cookevillensis and Candidatus Berkiella aquae.</title>
        <authorList>
            <person name="Mehari Y.T."/>
            <person name="Arivett B.A."/>
            <person name="Farone A.L."/>
            <person name="Gunderson J.H."/>
            <person name="Farone M.B."/>
        </authorList>
    </citation>
    <scope>NUCLEOTIDE SEQUENCE [LARGE SCALE GENOMIC DNA]</scope>
    <source>
        <strain evidence="8">CC99</strain>
    </source>
</reference>
<dbReference type="InterPro" id="IPR040919">
    <property type="entry name" value="Asparaginase_C"/>
</dbReference>
<feature type="domain" description="L-asparaginase N-terminal" evidence="6">
    <location>
        <begin position="6"/>
        <end position="195"/>
    </location>
</feature>
<dbReference type="GO" id="GO:0006528">
    <property type="term" value="P:asparagine metabolic process"/>
    <property type="evidence" value="ECO:0007669"/>
    <property type="project" value="InterPro"/>
</dbReference>
<dbReference type="InterPro" id="IPR037152">
    <property type="entry name" value="L-asparaginase_N_sf"/>
</dbReference>
<dbReference type="Gene3D" id="3.40.50.1170">
    <property type="entry name" value="L-asparaginase, N-terminal domain"/>
    <property type="match status" value="1"/>
</dbReference>
<name>A0A0Q9YA27_9GAMM</name>
<dbReference type="Pfam" id="PF00710">
    <property type="entry name" value="Asparaginase"/>
    <property type="match status" value="1"/>
</dbReference>
<evidence type="ECO:0000256" key="2">
    <source>
        <dbReference type="ARBA" id="ARBA00022801"/>
    </source>
</evidence>
<feature type="active site" description="O-isoaspartyl threonine intermediate" evidence="3">
    <location>
        <position position="15"/>
    </location>
</feature>
<reference evidence="9" key="2">
    <citation type="journal article" date="2016" name="Genome Announc.">
        <title>Draft Genome Sequences of Two Novel Amoeba-Resistant Intranuclear Bacteria, 'Candidatus Berkiella cookevillensis' and 'Candidatus Berkiella aquae'.</title>
        <authorList>
            <person name="Mehari Y.T."/>
            <person name="Arivett B.A."/>
            <person name="Farone A.L."/>
            <person name="Gunderson J.H."/>
            <person name="Farone M.B."/>
        </authorList>
    </citation>
    <scope>NUCLEOTIDE SEQUENCE</scope>
    <source>
        <strain evidence="9">CC99</strain>
    </source>
</reference>
<dbReference type="Gene3D" id="3.40.50.40">
    <property type="match status" value="1"/>
</dbReference>
<reference evidence="9" key="3">
    <citation type="submission" date="2021-06" db="EMBL/GenBank/DDBJ databases">
        <title>Genomic Description and Analysis of Intracellular Bacteria, Candidatus Berkiella cookevillensis and Candidatus Berkiella aquae.</title>
        <authorList>
            <person name="Kidane D.T."/>
            <person name="Mehari Y.T."/>
            <person name="Rice F.C."/>
            <person name="Arivett B.A."/>
            <person name="Farone A.L."/>
            <person name="Berk S.G."/>
            <person name="Farone M.B."/>
        </authorList>
    </citation>
    <scope>NUCLEOTIDE SEQUENCE</scope>
    <source>
        <strain evidence="9">CC99</strain>
    </source>
</reference>
<dbReference type="OrthoDB" id="9788068at2"/>
<dbReference type="GO" id="GO:0004067">
    <property type="term" value="F:asparaginase activity"/>
    <property type="evidence" value="ECO:0007669"/>
    <property type="project" value="UniProtKB-UniRule"/>
</dbReference>
<dbReference type="FunFam" id="3.40.50.1170:FF:000001">
    <property type="entry name" value="L-asparaginase 2"/>
    <property type="match status" value="1"/>
</dbReference>
<dbReference type="InterPro" id="IPR036152">
    <property type="entry name" value="Asp/glu_Ase-like_sf"/>
</dbReference>
<dbReference type="InterPro" id="IPR027474">
    <property type="entry name" value="L-asparaginase_N"/>
</dbReference>
<dbReference type="InterPro" id="IPR027473">
    <property type="entry name" value="L-asparaginase_C"/>
</dbReference>
<dbReference type="SMART" id="SM00870">
    <property type="entry name" value="Asparaginase"/>
    <property type="match status" value="1"/>
</dbReference>
<organism evidence="8">
    <name type="scientific">Candidatus Berkiella cookevillensis</name>
    <dbReference type="NCBI Taxonomy" id="437022"/>
    <lineage>
        <taxon>Bacteria</taxon>
        <taxon>Pseudomonadati</taxon>
        <taxon>Pseudomonadota</taxon>
        <taxon>Gammaproteobacteria</taxon>
        <taxon>Candidatus Berkiellales</taxon>
        <taxon>Candidatus Berkiellaceae</taxon>
        <taxon>Candidatus Berkiella</taxon>
    </lineage>
</organism>
<dbReference type="PANTHER" id="PTHR11707">
    <property type="entry name" value="L-ASPARAGINASE"/>
    <property type="match status" value="1"/>
</dbReference>
<comment type="similarity">
    <text evidence="1">Belongs to the asparaginase 1 family.</text>
</comment>
<feature type="domain" description="Asparaginase/glutaminase C-terminal" evidence="7">
    <location>
        <begin position="210"/>
        <end position="326"/>
    </location>
</feature>
<protein>
    <submittedName>
        <fullName evidence="8 9">Asparaginase</fullName>
        <ecNumber evidence="8">3.5.1.1</ecNumber>
    </submittedName>
</protein>
<dbReference type="Proteomes" id="UP000051494">
    <property type="component" value="Unassembled WGS sequence"/>
</dbReference>
<dbReference type="InterPro" id="IPR004550">
    <property type="entry name" value="AsnASE_II"/>
</dbReference>
<dbReference type="EC" id="3.5.1.1" evidence="8"/>
<evidence type="ECO:0000256" key="1">
    <source>
        <dbReference type="ARBA" id="ARBA00010518"/>
    </source>
</evidence>
<dbReference type="PANTHER" id="PTHR11707:SF28">
    <property type="entry name" value="60 KDA LYSOPHOSPHOLIPASE"/>
    <property type="match status" value="1"/>
</dbReference>
<feature type="binding site" evidence="4">
    <location>
        <begin position="92"/>
        <end position="93"/>
    </location>
    <ligand>
        <name>substrate</name>
    </ligand>
</feature>
<dbReference type="EMBL" id="LKHV02000001">
    <property type="protein sequence ID" value="MCS5707384.1"/>
    <property type="molecule type" value="Genomic_DNA"/>
</dbReference>
<evidence type="ECO:0000313" key="9">
    <source>
        <dbReference type="EMBL" id="MCS5707384.1"/>
    </source>
</evidence>
<sequence>MQHNKKILFLVTGGTILSETTHPATGAIPTLDVDAYLKKNAFLSKKASIEVERFSNMDSRLMTPDIWLQLAKTVNEKLKKQVYQGIIILHGTDTLEETSFFLSLIAECTIPIILTGAMRSADEYDTDGPRNLQHAIEVILSGSDEHKGVMVVFNGHIYAPSYLSKMNTHLPNSFDVDRMGHLGVIENNRVKWFNRLRRFTELSLPEHLAKVDLFFTYPGFDTSLLSYAITKGAQGLVIAGYGCGNVHDNLAPELHKIIQKGIPIVMATRVREGSVFPVYGGPGGGVELHKMGVLYHHDLSPFKARILLMLAIANYGNDLMKIQACFQN</sequence>
<evidence type="ECO:0000256" key="3">
    <source>
        <dbReference type="PIRSR" id="PIRSR001220-1"/>
    </source>
</evidence>
<dbReference type="AlphaFoldDB" id="A0A0Q9YA27"/>
<dbReference type="RefSeq" id="WP_057625284.1">
    <property type="nucleotide sequence ID" value="NZ_LKHV02000001.1"/>
</dbReference>
<dbReference type="InterPro" id="IPR027475">
    <property type="entry name" value="Asparaginase/glutaminase_AS2"/>
</dbReference>
<dbReference type="EMBL" id="LKHV01000014">
    <property type="protein sequence ID" value="KRG17584.1"/>
    <property type="molecule type" value="Genomic_DNA"/>
</dbReference>
<dbReference type="InterPro" id="IPR006034">
    <property type="entry name" value="Asparaginase/glutaminase-like"/>
</dbReference>
<dbReference type="STRING" id="437022.CC99x_02183"/>
<evidence type="ECO:0000259" key="7">
    <source>
        <dbReference type="Pfam" id="PF17763"/>
    </source>
</evidence>
<evidence type="ECO:0000256" key="4">
    <source>
        <dbReference type="PIRSR" id="PIRSR001220-2"/>
    </source>
</evidence>
<feature type="active site" evidence="5">
    <location>
        <position position="92"/>
    </location>
</feature>
<evidence type="ECO:0000313" key="10">
    <source>
        <dbReference type="Proteomes" id="UP000051494"/>
    </source>
</evidence>
<feature type="binding site" evidence="4">
    <location>
        <position position="59"/>
    </location>
    <ligand>
        <name>substrate</name>
    </ligand>
</feature>
<accession>A0A0Q9YA27</accession>
<dbReference type="PIRSF" id="PIRSF001220">
    <property type="entry name" value="L-ASNase_gatD"/>
    <property type="match status" value="1"/>
</dbReference>
<dbReference type="PRINTS" id="PR00139">
    <property type="entry name" value="ASNGLNASE"/>
</dbReference>
<evidence type="ECO:0000313" key="8">
    <source>
        <dbReference type="EMBL" id="KRG17584.1"/>
    </source>
</evidence>
<gene>
    <name evidence="8" type="primary">ansA</name>
    <name evidence="9" type="ORF">CC99x_000555</name>
    <name evidence="8" type="ORF">CC99x_02183</name>
</gene>
<dbReference type="PIRSF" id="PIRSF500176">
    <property type="entry name" value="L_ASNase"/>
    <property type="match status" value="1"/>
</dbReference>
<dbReference type="Pfam" id="PF17763">
    <property type="entry name" value="Asparaginase_C"/>
    <property type="match status" value="1"/>
</dbReference>
<evidence type="ECO:0000259" key="6">
    <source>
        <dbReference type="Pfam" id="PF00710"/>
    </source>
</evidence>
<dbReference type="SFLD" id="SFLDS00057">
    <property type="entry name" value="Glutaminase/Asparaginase"/>
    <property type="match status" value="1"/>
</dbReference>
<dbReference type="PROSITE" id="PS51732">
    <property type="entry name" value="ASN_GLN_ASE_3"/>
    <property type="match status" value="1"/>
</dbReference>
<keyword evidence="10" id="KW-1185">Reference proteome</keyword>
<dbReference type="PROSITE" id="PS00917">
    <property type="entry name" value="ASN_GLN_ASE_2"/>
    <property type="match status" value="1"/>
</dbReference>
<dbReference type="CDD" id="cd08964">
    <property type="entry name" value="L-asparaginase_II"/>
    <property type="match status" value="1"/>
</dbReference>
<comment type="caution">
    <text evidence="8">The sequence shown here is derived from an EMBL/GenBank/DDBJ whole genome shotgun (WGS) entry which is preliminary data.</text>
</comment>
<dbReference type="PATRIC" id="fig|1590042.3.peg.2234"/>
<dbReference type="SUPFAM" id="SSF53774">
    <property type="entry name" value="Glutaminase/Asparaginase"/>
    <property type="match status" value="1"/>
</dbReference>
<evidence type="ECO:0000256" key="5">
    <source>
        <dbReference type="PROSITE-ProRule" id="PRU10100"/>
    </source>
</evidence>